<sequence>MSKAPSSNISSWLIILVELTTVYEFPFSQMTFPNQNFVRTGWSLGIIIRSSVSSLKILIMKIHFLLALIAALGCDGRRPDTETHIRPDLFEAGDSSDRRVVFRTRDTSGQRSSHLMPKSSPDNSLEGSPTLEEITDHLIFDTSLMAFLRARRHQEPAELVWTSDGCSGVPNWIQNKPGFPFVPACLRHDFGYRNYMDQDRLTLELVHAIAEKFEEDLMALCGWQHSMAIRTCTMIVKRMVPIARHHSEYVSDPLRFCSGPLGF</sequence>
<dbReference type="SUPFAM" id="SSF48619">
    <property type="entry name" value="Phospholipase A2, PLA2"/>
    <property type="match status" value="1"/>
</dbReference>
<organism evidence="2">
    <name type="scientific">Eremomyces bilateralis CBS 781.70</name>
    <dbReference type="NCBI Taxonomy" id="1392243"/>
    <lineage>
        <taxon>Eukaryota</taxon>
        <taxon>Fungi</taxon>
        <taxon>Dikarya</taxon>
        <taxon>Ascomycota</taxon>
        <taxon>Pezizomycotina</taxon>
        <taxon>Dothideomycetes</taxon>
        <taxon>Dothideomycetes incertae sedis</taxon>
        <taxon>Eremomycetales</taxon>
        <taxon>Eremomycetaceae</taxon>
        <taxon>Eremomyces</taxon>
    </lineage>
</organism>
<proteinExistence type="predicted"/>
<dbReference type="OrthoDB" id="5120271at2759"/>
<evidence type="ECO:0000313" key="4">
    <source>
        <dbReference type="RefSeq" id="XP_033536569.1"/>
    </source>
</evidence>
<dbReference type="GeneID" id="54419472"/>
<gene>
    <name evidence="2 4" type="ORF">P152DRAFT_455982</name>
</gene>
<reference evidence="2 4" key="1">
    <citation type="submission" date="2020-01" db="EMBL/GenBank/DDBJ databases">
        <authorList>
            <consortium name="DOE Joint Genome Institute"/>
            <person name="Haridas S."/>
            <person name="Albert R."/>
            <person name="Binder M."/>
            <person name="Bloem J."/>
            <person name="Labutti K."/>
            <person name="Salamov A."/>
            <person name="Andreopoulos B."/>
            <person name="Baker S.E."/>
            <person name="Barry K."/>
            <person name="Bills G."/>
            <person name="Bluhm B.H."/>
            <person name="Cannon C."/>
            <person name="Castanera R."/>
            <person name="Culley D.E."/>
            <person name="Daum C."/>
            <person name="Ezra D."/>
            <person name="Gonzalez J.B."/>
            <person name="Henrissat B."/>
            <person name="Kuo A."/>
            <person name="Liang C."/>
            <person name="Lipzen A."/>
            <person name="Lutzoni F."/>
            <person name="Magnuson J."/>
            <person name="Mondo S."/>
            <person name="Nolan M."/>
            <person name="Ohm R."/>
            <person name="Pangilinan J."/>
            <person name="Park H.-J."/>
            <person name="Ramirez L."/>
            <person name="Alfaro M."/>
            <person name="Sun H."/>
            <person name="Tritt A."/>
            <person name="Yoshinaga Y."/>
            <person name="Zwiers L.-H."/>
            <person name="Turgeon B.G."/>
            <person name="Goodwin S.B."/>
            <person name="Spatafora J.W."/>
            <person name="Crous P.W."/>
            <person name="Grigoriev I.V."/>
        </authorList>
    </citation>
    <scope>NUCLEOTIDE SEQUENCE</scope>
    <source>
        <strain evidence="2 4">CBS 781.70</strain>
    </source>
</reference>
<accession>A0A6G1GA34</accession>
<dbReference type="InterPro" id="IPR036444">
    <property type="entry name" value="PLipase_A2_dom_sf"/>
</dbReference>
<reference evidence="4" key="3">
    <citation type="submission" date="2025-04" db="UniProtKB">
        <authorList>
            <consortium name="RefSeq"/>
        </authorList>
    </citation>
    <scope>IDENTIFICATION</scope>
    <source>
        <strain evidence="4">CBS 781.70</strain>
    </source>
</reference>
<keyword evidence="3" id="KW-1185">Reference proteome</keyword>
<dbReference type="Pfam" id="PF09056">
    <property type="entry name" value="Phospholip_A2_3"/>
    <property type="match status" value="1"/>
</dbReference>
<reference evidence="4" key="2">
    <citation type="submission" date="2020-04" db="EMBL/GenBank/DDBJ databases">
        <authorList>
            <consortium name="NCBI Genome Project"/>
        </authorList>
    </citation>
    <scope>NUCLEOTIDE SEQUENCE</scope>
    <source>
        <strain evidence="4">CBS 781.70</strain>
    </source>
</reference>
<protein>
    <submittedName>
        <fullName evidence="2 4">Uncharacterized protein</fullName>
    </submittedName>
</protein>
<evidence type="ECO:0000313" key="2">
    <source>
        <dbReference type="EMBL" id="KAF1814938.1"/>
    </source>
</evidence>
<dbReference type="AlphaFoldDB" id="A0A6G1GA34"/>
<dbReference type="GO" id="GO:0004623">
    <property type="term" value="F:phospholipase A2 activity"/>
    <property type="evidence" value="ECO:0007669"/>
    <property type="project" value="InterPro"/>
</dbReference>
<dbReference type="Gene3D" id="1.20.90.10">
    <property type="entry name" value="Phospholipase A2 domain"/>
    <property type="match status" value="1"/>
</dbReference>
<dbReference type="EMBL" id="ML975152">
    <property type="protein sequence ID" value="KAF1814938.1"/>
    <property type="molecule type" value="Genomic_DNA"/>
</dbReference>
<evidence type="ECO:0000313" key="3">
    <source>
        <dbReference type="Proteomes" id="UP000504638"/>
    </source>
</evidence>
<dbReference type="Proteomes" id="UP000504638">
    <property type="component" value="Unplaced"/>
</dbReference>
<feature type="region of interest" description="Disordered" evidence="1">
    <location>
        <begin position="105"/>
        <end position="127"/>
    </location>
</feature>
<evidence type="ECO:0000256" key="1">
    <source>
        <dbReference type="SAM" id="MobiDB-lite"/>
    </source>
</evidence>
<dbReference type="GO" id="GO:0006644">
    <property type="term" value="P:phospholipid metabolic process"/>
    <property type="evidence" value="ECO:0007669"/>
    <property type="project" value="InterPro"/>
</dbReference>
<dbReference type="InterPro" id="IPR015141">
    <property type="entry name" value="PLipase_A2_prok/fun"/>
</dbReference>
<name>A0A6G1GA34_9PEZI</name>
<dbReference type="RefSeq" id="XP_033536569.1">
    <property type="nucleotide sequence ID" value="XM_033678902.1"/>
</dbReference>
<dbReference type="GO" id="GO:0050482">
    <property type="term" value="P:arachidonate secretion"/>
    <property type="evidence" value="ECO:0007669"/>
    <property type="project" value="InterPro"/>
</dbReference>